<feature type="region of interest" description="Disordered" evidence="1">
    <location>
        <begin position="193"/>
        <end position="215"/>
    </location>
</feature>
<protein>
    <submittedName>
        <fullName evidence="3">Protein LNK2 isoform X1</fullName>
    </submittedName>
</protein>
<sequence length="710" mass="77993">MFDWNDEELTNIIWGEGGESDDHIVPYPDQIEEKPPVLFGDPSKKETNQQISNVSPVEQKKPIIKSEHEVELDGSSKYDISEPATGFGMDSWPEGPGPSSSNAAKADQGSLGTAASSNITKGSKSGSSRDDTPQFDKDSEIFENPPEDGEQGDFVDYGWANIGSFDDLDRIFSNNDPIFGDIGVGNTDELWSSSKDVTSSPLGPIPLSGDSSDLPLGALRTSTDRSESKAQYMLDPSQSFMSEYDKLNEITSHTPQDVQASIDTVEHSGGKSELVEEKTFVTGGEIQACQQLNDRTTPTLGEFAEKLSSCVQGNRQKRLLKGQKLDKKSEVRQLHDLSGTWTSSGSPLQQVNIQYATSMVNACPPLALAQQMTLQRPEPFQQKNFASAPLASPLYGNMVNHYPATSVLAQFRPGEGSRELVSSYEVSPANANSLKTSEDASVKPPAMTPKEKIEKLRRRQQMRAILAIQKQQLQFGNQVTVSEHSSMEGGKTEVDESFSSFPSLEPNSPIEQDDSNTISMAFDNYSVEESVLYRLQDTIAKLDIRIRLCIRDSLFRLAQSAMQRQYANDTSSASTSSRDEVLSNKDIVSQERFPKIPDVETDTNPIDRTVAHLLFHRPMDFSGKPGETPESPLSANIPYERKANPLKSSAKGYFPETFENTQMTSPQGSKSPGIFSKTDQSRNAPCFIPSENAPKNENAGQGQKMIETSK</sequence>
<feature type="compositionally biased region" description="Polar residues" evidence="1">
    <location>
        <begin position="693"/>
        <end position="710"/>
    </location>
</feature>
<feature type="region of interest" description="Disordered" evidence="1">
    <location>
        <begin position="657"/>
        <end position="710"/>
    </location>
</feature>
<evidence type="ECO:0000256" key="1">
    <source>
        <dbReference type="SAM" id="MobiDB-lite"/>
    </source>
</evidence>
<dbReference type="GO" id="GO:0007623">
    <property type="term" value="P:circadian rhythm"/>
    <property type="evidence" value="ECO:0007669"/>
    <property type="project" value="InterPro"/>
</dbReference>
<evidence type="ECO:0000313" key="3">
    <source>
        <dbReference type="RefSeq" id="XP_020548465.1"/>
    </source>
</evidence>
<name>A0A8M8UWV3_SESIN</name>
<dbReference type="AlphaFoldDB" id="A0A8M8UWV3"/>
<feature type="region of interest" description="Disordered" evidence="1">
    <location>
        <begin position="490"/>
        <end position="515"/>
    </location>
</feature>
<dbReference type="InterPro" id="IPR039928">
    <property type="entry name" value="LNK"/>
</dbReference>
<dbReference type="PANTHER" id="PTHR33334">
    <property type="entry name" value="PROTEIN LNK1"/>
    <property type="match status" value="1"/>
</dbReference>
<evidence type="ECO:0000313" key="2">
    <source>
        <dbReference type="Proteomes" id="UP000504604"/>
    </source>
</evidence>
<reference evidence="3" key="2">
    <citation type="submission" date="2025-08" db="UniProtKB">
        <authorList>
            <consortium name="RefSeq"/>
        </authorList>
    </citation>
    <scope>IDENTIFICATION</scope>
</reference>
<reference evidence="2" key="1">
    <citation type="submission" date="2024-10" db="UniProtKB">
        <authorList>
            <consortium name="RefSeq"/>
        </authorList>
    </citation>
    <scope>NUCLEOTIDE SEQUENCE [LARGE SCALE GENOMIC DNA]</scope>
    <source>
        <strain evidence="2">cv. Zhongzhi No. 13</strain>
    </source>
</reference>
<dbReference type="GO" id="GO:0006355">
    <property type="term" value="P:regulation of DNA-templated transcription"/>
    <property type="evidence" value="ECO:0007669"/>
    <property type="project" value="InterPro"/>
</dbReference>
<feature type="compositionally biased region" description="Polar residues" evidence="1">
    <location>
        <begin position="658"/>
        <end position="670"/>
    </location>
</feature>
<feature type="compositionally biased region" description="Polar residues" evidence="1">
    <location>
        <begin position="110"/>
        <end position="126"/>
    </location>
</feature>
<dbReference type="GeneID" id="105169651"/>
<dbReference type="PANTHER" id="PTHR33334:SF5">
    <property type="entry name" value="PROTEIN LNK2"/>
    <property type="match status" value="1"/>
</dbReference>
<keyword evidence="2" id="KW-1185">Reference proteome</keyword>
<dbReference type="OrthoDB" id="618331at2759"/>
<feature type="compositionally biased region" description="Basic and acidic residues" evidence="1">
    <location>
        <begin position="127"/>
        <end position="140"/>
    </location>
</feature>
<feature type="compositionally biased region" description="Basic and acidic residues" evidence="1">
    <location>
        <begin position="58"/>
        <end position="80"/>
    </location>
</feature>
<accession>A0A8M8UWV3</accession>
<proteinExistence type="predicted"/>
<organism evidence="2 3">
    <name type="scientific">Sesamum indicum</name>
    <name type="common">Oriental sesame</name>
    <name type="synonym">Sesamum orientale</name>
    <dbReference type="NCBI Taxonomy" id="4182"/>
    <lineage>
        <taxon>Eukaryota</taxon>
        <taxon>Viridiplantae</taxon>
        <taxon>Streptophyta</taxon>
        <taxon>Embryophyta</taxon>
        <taxon>Tracheophyta</taxon>
        <taxon>Spermatophyta</taxon>
        <taxon>Magnoliopsida</taxon>
        <taxon>eudicotyledons</taxon>
        <taxon>Gunneridae</taxon>
        <taxon>Pentapetalae</taxon>
        <taxon>asterids</taxon>
        <taxon>lamiids</taxon>
        <taxon>Lamiales</taxon>
        <taxon>Pedaliaceae</taxon>
        <taxon>Sesamum</taxon>
    </lineage>
</organism>
<feature type="region of interest" description="Disordered" evidence="1">
    <location>
        <begin position="14"/>
        <end position="156"/>
    </location>
</feature>
<gene>
    <name evidence="3" type="primary">LOC105169651</name>
</gene>
<dbReference type="RefSeq" id="XP_020548465.1">
    <property type="nucleotide sequence ID" value="XM_020692806.1"/>
</dbReference>
<dbReference type="Proteomes" id="UP000504604">
    <property type="component" value="Linkage group LG1"/>
</dbReference>
<feature type="compositionally biased region" description="Polar residues" evidence="1">
    <location>
        <begin position="497"/>
        <end position="515"/>
    </location>
</feature>